<feature type="compositionally biased region" description="Basic and acidic residues" evidence="2">
    <location>
        <begin position="1531"/>
        <end position="1541"/>
    </location>
</feature>
<feature type="coiled-coil region" evidence="1">
    <location>
        <begin position="130"/>
        <end position="157"/>
    </location>
</feature>
<feature type="region of interest" description="Disordered" evidence="2">
    <location>
        <begin position="1614"/>
        <end position="1644"/>
    </location>
</feature>
<feature type="region of interest" description="Disordered" evidence="2">
    <location>
        <begin position="789"/>
        <end position="816"/>
    </location>
</feature>
<feature type="compositionally biased region" description="Polar residues" evidence="2">
    <location>
        <begin position="851"/>
        <end position="863"/>
    </location>
</feature>
<organism evidence="3 4">
    <name type="scientific">Streblomastix strix</name>
    <dbReference type="NCBI Taxonomy" id="222440"/>
    <lineage>
        <taxon>Eukaryota</taxon>
        <taxon>Metamonada</taxon>
        <taxon>Preaxostyla</taxon>
        <taxon>Oxymonadida</taxon>
        <taxon>Streblomastigidae</taxon>
        <taxon>Streblomastix</taxon>
    </lineage>
</organism>
<feature type="compositionally biased region" description="Polar residues" evidence="2">
    <location>
        <begin position="1620"/>
        <end position="1629"/>
    </location>
</feature>
<feature type="region of interest" description="Disordered" evidence="2">
    <location>
        <begin position="843"/>
        <end position="1059"/>
    </location>
</feature>
<evidence type="ECO:0000256" key="1">
    <source>
        <dbReference type="SAM" id="Coils"/>
    </source>
</evidence>
<evidence type="ECO:0000256" key="2">
    <source>
        <dbReference type="SAM" id="MobiDB-lite"/>
    </source>
</evidence>
<accession>A0A5J4WFD9</accession>
<feature type="compositionally biased region" description="Basic and acidic residues" evidence="2">
    <location>
        <begin position="1156"/>
        <end position="1165"/>
    </location>
</feature>
<gene>
    <name evidence="3" type="ORF">EZS28_011404</name>
</gene>
<feature type="coiled-coil region" evidence="1">
    <location>
        <begin position="438"/>
        <end position="469"/>
    </location>
</feature>
<feature type="compositionally biased region" description="Low complexity" evidence="2">
    <location>
        <begin position="1478"/>
        <end position="1492"/>
    </location>
</feature>
<proteinExistence type="predicted"/>
<feature type="compositionally biased region" description="Acidic residues" evidence="2">
    <location>
        <begin position="1542"/>
        <end position="1560"/>
    </location>
</feature>
<feature type="compositionally biased region" description="Basic and acidic residues" evidence="2">
    <location>
        <begin position="1099"/>
        <end position="1131"/>
    </location>
</feature>
<feature type="compositionally biased region" description="Polar residues" evidence="2">
    <location>
        <begin position="174"/>
        <end position="195"/>
    </location>
</feature>
<sequence>KDDVWEFDTISETWVRHAAGQNSLGSSGSGELNLQKRARSPNKQKDNRYGEEGQIVKDKQFQFISPAPRLGHFAFPISPYHFLIYGGIAYESTIARTDMWIYEFPKSYENQKDGTYASKQQAEIENFEKQARIQIQINQKQDQINQIMNQQQQLKQGMERDRIREKINEKDKQNQNSKDGSNTISKDNNRQSTTAYDREREKENERDRIREFERGKKQEREFKNQKERELQDLTSALADREEEKFQLQQQLYQLQQQQLGQQSGRKENETNPDSPRSQAQPAMNMILDEEAEFVLQEIETHKIRIKDSEQDVAESQQIIDKILQESLLDGKASTILINSAEEGLYTLRTSNNILRDYELKRWQQQQRVNEGISRSIDDAMIVTVDEVNRMAQAVRDARILRKRVGELTKQRDDEIMDKATDKADDILTNAKTKLDTYNNEEDQRFNDGEKEYQEAEENHLAELEQFQQDVQDFGTVKFDEAYNDVVPRGLKFQKEEGDTLFHIAEKDNRNSRETIKRREIDLLQKMENIQTKLDNLSAQEKIEYEGYQQRVNELRKRVVASNKQGVGRMTGGASKRSLSPSSQGSNSPGSPHSPAINQQYGQQYDEYGMQVSPLGDGKNLAVSGSKKMSKSPGIQPELLSPSDEAQQTSGTLSQSAEGRVIIGGQVMAAPATLVNQKLTAVIERKEQDMNDQLTKMRDLENRAESLLQQELNKLRGMRNRKEILKQILEYQRRKERREEKLIIEMGIFQKYLEAKLEHPHVQSAGQEILKIKRRKRKEQKVRELRKWNKQEERRRRDQRKLKEEEQKRKEEEDREKMLQQYDRLEGGFDDNNYFGTNQQSIEQQLEETKNRAAQQQIDSQTPEQLKHKKYQDEQKELDIQNLTSDERKTLKKQSNTIKKAKEQQNVLKFGGEEDADIDDEDDTDWRHDDDVPPDDEFTRRDQYSSTDRDNVNDNNSKTGDDKIIEEGSGSKSRTKRSSSKSVKDTQRKKAKKNNRKKSKSGAESDDDNLYGTTNQYDNDEDDDETGDEDQYDKEKGYDQDQNQQQKLKKRQSTQKIKSQKSNILNQIYGRNLDEDEIGTDLVIEAKLRVDNRRIEKIEQKIKQKEDQQIKDDDDYYQKDKKDKTQKGDLRKSNSSSYQQKVAGDDNWIEPDSTDTTEQKKEKEYQQQDGDQTPTKSVDDEEEENDVPPDDAKSALIQEQRKDEDEKRKKEQKDLKEKQEAEKDENLTADQLQEKQEDFLKRRREEKQAKDEPFLISEDRQLKLTHDEKLQFHQNEIRLNSDELLNQTFASFSQQMEAYLKEATDRTEARVGQLEARLQEMIQESFDNTGKYTKEQEERVYIAALGGSTGIYAQVKQVEDDVNRVQMMIKQVREGREREEGLIADEEETIERAKNASMKMAEQESDVAFVAAVMKWKKERKEKKKLEKLNQEYLQQQPQDGSGSIKKKQIDQITGEQKDGTDDQNQKQQKVAKRRQAKSKLQQSDGQDGQNGSDQEDGKQDQDSVSSESGDLDEEKDPNNQQQQQVKRRARKADGQQEKEQEAGDDESLTGDEDEDQDDLIQLDANGQVNIDAQRIYKEATTSSVRYKDIADLIISDPQFQQSLKDKEKEKLAQQIQQQQGGTNKSATLSKKTQQLQKQKEEEEQQQKIYSTTDVILMMQQVQKLKEELELRKVEISELPEAAPRKIDQTVDGDVIPALVNLFGVQGIHEAQRRIQIRENKRWREESAQLVQQELLQLKSGLPFGQSSNQQGQQQRGRYQVSKEREVVGLVGGNGERSAVAFLQQLDEHARLNEEREKELILLTEIRDKTNKKDDLERERQEKELKKKKPNKDYVVKEIVSADSKLAKTEEKIVKILDETQSDAYKVAEKGARRSMENRQQVVGRVKTVENLLTRHALDVSASMASRWEAYIGLLGEVESRMRYSEEEGARQSTIISQGAQVREGAAREVQETLEREASGQLSVMEKDTKGVWRKAIAKI</sequence>
<feature type="region of interest" description="Disordered" evidence="2">
    <location>
        <begin position="558"/>
        <end position="597"/>
    </location>
</feature>
<feature type="region of interest" description="Disordered" evidence="2">
    <location>
        <begin position="609"/>
        <end position="654"/>
    </location>
</feature>
<feature type="non-terminal residue" evidence="3">
    <location>
        <position position="1"/>
    </location>
</feature>
<feature type="region of interest" description="Disordered" evidence="2">
    <location>
        <begin position="20"/>
        <end position="51"/>
    </location>
</feature>
<feature type="region of interest" description="Disordered" evidence="2">
    <location>
        <begin position="1099"/>
        <end position="1254"/>
    </location>
</feature>
<feature type="compositionally biased region" description="Basic and acidic residues" evidence="2">
    <location>
        <begin position="870"/>
        <end position="888"/>
    </location>
</feature>
<feature type="compositionally biased region" description="Acidic residues" evidence="2">
    <location>
        <begin position="1017"/>
        <end position="1031"/>
    </location>
</feature>
<feature type="compositionally biased region" description="Basic and acidic residues" evidence="2">
    <location>
        <begin position="1455"/>
        <end position="1464"/>
    </location>
</feature>
<feature type="compositionally biased region" description="Acidic residues" evidence="2">
    <location>
        <begin position="912"/>
        <end position="923"/>
    </location>
</feature>
<protein>
    <submittedName>
        <fullName evidence="3">Uncharacterized protein</fullName>
    </submittedName>
</protein>
<evidence type="ECO:0000313" key="3">
    <source>
        <dbReference type="EMBL" id="KAA6393069.1"/>
    </source>
</evidence>
<keyword evidence="1" id="KW-0175">Coiled coil</keyword>
<feature type="compositionally biased region" description="Basic and acidic residues" evidence="2">
    <location>
        <begin position="924"/>
        <end position="951"/>
    </location>
</feature>
<name>A0A5J4WFD9_9EUKA</name>
<dbReference type="Proteomes" id="UP000324800">
    <property type="component" value="Unassembled WGS sequence"/>
</dbReference>
<feature type="region of interest" description="Disordered" evidence="2">
    <location>
        <begin position="255"/>
        <end position="279"/>
    </location>
</feature>
<comment type="caution">
    <text evidence="3">The sequence shown here is derived from an EMBL/GenBank/DDBJ whole genome shotgun (WGS) entry which is preliminary data.</text>
</comment>
<dbReference type="EMBL" id="SNRW01002350">
    <property type="protein sequence ID" value="KAA6393069.1"/>
    <property type="molecule type" value="Genomic_DNA"/>
</dbReference>
<feature type="compositionally biased region" description="Acidic residues" evidence="2">
    <location>
        <begin position="1178"/>
        <end position="1188"/>
    </location>
</feature>
<reference evidence="3 4" key="1">
    <citation type="submission" date="2019-03" db="EMBL/GenBank/DDBJ databases">
        <title>Single cell metagenomics reveals metabolic interactions within the superorganism composed of flagellate Streblomastix strix and complex community of Bacteroidetes bacteria on its surface.</title>
        <authorList>
            <person name="Treitli S.C."/>
            <person name="Kolisko M."/>
            <person name="Husnik F."/>
            <person name="Keeling P."/>
            <person name="Hampl V."/>
        </authorList>
    </citation>
    <scope>NUCLEOTIDE SEQUENCE [LARGE SCALE GENOMIC DNA]</scope>
    <source>
        <strain evidence="3">ST1C</strain>
    </source>
</reference>
<feature type="coiled-coil region" evidence="1">
    <location>
        <begin position="675"/>
        <end position="740"/>
    </location>
</feature>
<feature type="region of interest" description="Disordered" evidence="2">
    <location>
        <begin position="167"/>
        <end position="227"/>
    </location>
</feature>
<evidence type="ECO:0000313" key="4">
    <source>
        <dbReference type="Proteomes" id="UP000324800"/>
    </source>
</evidence>
<feature type="compositionally biased region" description="Low complexity" evidence="2">
    <location>
        <begin position="577"/>
        <end position="594"/>
    </location>
</feature>
<feature type="compositionally biased region" description="Basic and acidic residues" evidence="2">
    <location>
        <begin position="196"/>
        <end position="227"/>
    </location>
</feature>
<feature type="compositionally biased region" description="Polar residues" evidence="2">
    <location>
        <begin position="643"/>
        <end position="654"/>
    </location>
</feature>
<feature type="compositionally biased region" description="Basic and acidic residues" evidence="2">
    <location>
        <begin position="1198"/>
        <end position="1254"/>
    </location>
</feature>
<feature type="compositionally biased region" description="Low complexity" evidence="2">
    <location>
        <begin position="20"/>
        <end position="35"/>
    </location>
</feature>
<feature type="region of interest" description="Disordered" evidence="2">
    <location>
        <begin position="1433"/>
        <end position="1567"/>
    </location>
</feature>
<feature type="compositionally biased region" description="Basic residues" evidence="2">
    <location>
        <begin position="988"/>
        <end position="999"/>
    </location>
</feature>